<sequence length="268" mass="31162">MDTQLLCTSYDCEIGGGLFRFVPFEELKTSTDQVLNADWKERHISKLSAIYTEPRGHPYLLFCVYTIIGDKCKVVTFQPLGHSLQHHEISQATIFMLQNTAYKGMNFDIEINGLYTGTSNKDKHMEVTVSSVKLLKETKEMDIYKVDNTSYGFIKTIDLKSMTIQNILDLYNSYQKIYQYNNVDNYIYFDSETHRVLVMHKDEIVRLPDTAAYSIIYHRHNNITSLLTMTKQRIKIQNEKFILEGSLLSSSQFYMSDTDPFKKGFILQ</sequence>
<accession>A0AAX3W548</accession>
<dbReference type="Proteomes" id="UP001223261">
    <property type="component" value="Chromosome"/>
</dbReference>
<organism evidence="1 2">
    <name type="scientific">Mammaliicoccus lentus</name>
    <name type="common">Staphylococcus lentus</name>
    <dbReference type="NCBI Taxonomy" id="42858"/>
    <lineage>
        <taxon>Bacteria</taxon>
        <taxon>Bacillati</taxon>
        <taxon>Bacillota</taxon>
        <taxon>Bacilli</taxon>
        <taxon>Bacillales</taxon>
        <taxon>Staphylococcaceae</taxon>
        <taxon>Mammaliicoccus</taxon>
    </lineage>
</organism>
<dbReference type="RefSeq" id="WP_282862583.1">
    <property type="nucleotide sequence ID" value="NZ_CP118848.1"/>
</dbReference>
<reference evidence="1" key="1">
    <citation type="journal article" date="2023" name="Antibiotics">
        <title>Prevalence and Molecular Characterization of Methicillin-Resistant Staphylococci (MRS) and Mammaliicocci (MRM) in Dromedary Camels from Algeria: First Detection of SCCmec-mecC Hybrid in Methicillin-Resistant Mammaliicoccus lentus.</title>
        <authorList>
            <person name="Belhout C."/>
            <person name="Boyen F."/>
            <person name="Vereecke N."/>
            <person name="Theuns S."/>
            <person name="Taibi N."/>
            <person name="Stegger M."/>
            <person name="de la Fe-Rodriguez P.Y."/>
            <person name="Bouayad L."/>
            <person name="Elgroud R."/>
            <person name="Butaye P."/>
        </authorList>
    </citation>
    <scope>NUCLEOTIDE SEQUENCE</scope>
    <source>
        <strain evidence="1">7048</strain>
    </source>
</reference>
<evidence type="ECO:0000313" key="2">
    <source>
        <dbReference type="Proteomes" id="UP001223261"/>
    </source>
</evidence>
<evidence type="ECO:0000313" key="1">
    <source>
        <dbReference type="EMBL" id="WHI60483.1"/>
    </source>
</evidence>
<dbReference type="AlphaFoldDB" id="A0AAX3W548"/>
<protein>
    <submittedName>
        <fullName evidence="1">Uncharacterized protein</fullName>
    </submittedName>
</protein>
<proteinExistence type="predicted"/>
<dbReference type="EMBL" id="CP118848">
    <property type="protein sequence ID" value="WHI60483.1"/>
    <property type="molecule type" value="Genomic_DNA"/>
</dbReference>
<name>A0AAX3W548_MAMLE</name>
<gene>
    <name evidence="1" type="ORF">PYH69_02325</name>
</gene>